<dbReference type="Pfam" id="PF16656">
    <property type="entry name" value="Pur_ac_phosph_N"/>
    <property type="match status" value="1"/>
</dbReference>
<keyword evidence="1 2" id="KW-0732">Signal</keyword>
<dbReference type="EMBL" id="CP036274">
    <property type="protein sequence ID" value="QDU27569.1"/>
    <property type="molecule type" value="Genomic_DNA"/>
</dbReference>
<sequence precursor="true">MSQFDRRHFLIASLGSAAGWSLSSSLAVAADSKSSEKKQALVLPSASIPGEPTSLFLTWWTDPTTTMVIQWIGLAEQKSVIHYGLHKSSDSLVARVLTKPFPDTTLKVHRCELTGLKPDTDYQFRIDDSKRNYRFRTMPAKATNTIQFVSGGDCGTGSAALETNLLAARQDPQFAFIGGDLAYDNGKSPKTFLTFLENYSKTMRDSQGRVIPMVTCIGNHEVTTSGILGTNLLATRKPIAPHYLSVFDGIFHDSTYGVLDFGDYLSLVMLDTGHIAPVKGAQTSWLEDALKSRQSLPHLLAANHVPAYPSHRSFENTGKENRKYWCPLFEKYNVDAVLEHHDHTFKRTHPLKDGLYDKHGVLYLGDGSWGKLRPVTRSEERPYLANFGESYHISVHRLEGNQRYHLALTSSGRIADICQTNGKRIARRG</sequence>
<reference evidence="4 5" key="1">
    <citation type="submission" date="2019-02" db="EMBL/GenBank/DDBJ databases">
        <title>Deep-cultivation of Planctomycetes and their phenomic and genomic characterization uncovers novel biology.</title>
        <authorList>
            <person name="Wiegand S."/>
            <person name="Jogler M."/>
            <person name="Boedeker C."/>
            <person name="Pinto D."/>
            <person name="Vollmers J."/>
            <person name="Rivas-Marin E."/>
            <person name="Kohn T."/>
            <person name="Peeters S.H."/>
            <person name="Heuer A."/>
            <person name="Rast P."/>
            <person name="Oberbeckmann S."/>
            <person name="Bunk B."/>
            <person name="Jeske O."/>
            <person name="Meyerdierks A."/>
            <person name="Storesund J.E."/>
            <person name="Kallscheuer N."/>
            <person name="Luecker S."/>
            <person name="Lage O.M."/>
            <person name="Pohl T."/>
            <person name="Merkel B.J."/>
            <person name="Hornburger P."/>
            <person name="Mueller R.-W."/>
            <person name="Bruemmer F."/>
            <person name="Labrenz M."/>
            <person name="Spormann A.M."/>
            <person name="Op den Camp H."/>
            <person name="Overmann J."/>
            <person name="Amann R."/>
            <person name="Jetten M.S.M."/>
            <person name="Mascher T."/>
            <person name="Medema M.H."/>
            <person name="Devos D.P."/>
            <person name="Kaster A.-K."/>
            <person name="Ovreas L."/>
            <person name="Rohde M."/>
            <person name="Galperin M.Y."/>
            <person name="Jogler C."/>
        </authorList>
    </citation>
    <scope>NUCLEOTIDE SEQUENCE [LARGE SCALE GENOMIC DNA]</scope>
    <source>
        <strain evidence="4 5">ETA_A8</strain>
    </source>
</reference>
<dbReference type="RefSeq" id="WP_145088497.1">
    <property type="nucleotide sequence ID" value="NZ_CP036274.1"/>
</dbReference>
<proteinExistence type="predicted"/>
<evidence type="ECO:0000259" key="3">
    <source>
        <dbReference type="Pfam" id="PF16656"/>
    </source>
</evidence>
<dbReference type="PROSITE" id="PS51318">
    <property type="entry name" value="TAT"/>
    <property type="match status" value="1"/>
</dbReference>
<protein>
    <submittedName>
        <fullName evidence="4">Calcineurin-like phosphoesterase</fullName>
    </submittedName>
</protein>
<dbReference type="InterPro" id="IPR015914">
    <property type="entry name" value="PAPs_N"/>
</dbReference>
<dbReference type="SUPFAM" id="SSF56300">
    <property type="entry name" value="Metallo-dependent phosphatases"/>
    <property type="match status" value="1"/>
</dbReference>
<dbReference type="PANTHER" id="PTHR22953:SF153">
    <property type="entry name" value="PURPLE ACID PHOSPHATASE"/>
    <property type="match status" value="1"/>
</dbReference>
<dbReference type="KEGG" id="aagg:ETAA8_26570"/>
<dbReference type="PANTHER" id="PTHR22953">
    <property type="entry name" value="ACID PHOSPHATASE RELATED"/>
    <property type="match status" value="1"/>
</dbReference>
<dbReference type="OrthoDB" id="9804511at2"/>
<evidence type="ECO:0000256" key="1">
    <source>
        <dbReference type="ARBA" id="ARBA00022729"/>
    </source>
</evidence>
<dbReference type="AlphaFoldDB" id="A0A517YBL6"/>
<dbReference type="InterPro" id="IPR039331">
    <property type="entry name" value="PAPs-like"/>
</dbReference>
<name>A0A517YBL6_9BACT</name>
<dbReference type="InterPro" id="IPR003961">
    <property type="entry name" value="FN3_dom"/>
</dbReference>
<feature type="chain" id="PRO_5022004199" evidence="2">
    <location>
        <begin position="30"/>
        <end position="429"/>
    </location>
</feature>
<organism evidence="4 5">
    <name type="scientific">Anatilimnocola aggregata</name>
    <dbReference type="NCBI Taxonomy" id="2528021"/>
    <lineage>
        <taxon>Bacteria</taxon>
        <taxon>Pseudomonadati</taxon>
        <taxon>Planctomycetota</taxon>
        <taxon>Planctomycetia</taxon>
        <taxon>Pirellulales</taxon>
        <taxon>Pirellulaceae</taxon>
        <taxon>Anatilimnocola</taxon>
    </lineage>
</organism>
<dbReference type="Gene3D" id="2.60.40.380">
    <property type="entry name" value="Purple acid phosphatase-like, N-terminal"/>
    <property type="match status" value="1"/>
</dbReference>
<gene>
    <name evidence="4" type="ORF">ETAA8_26570</name>
</gene>
<dbReference type="Gene3D" id="3.60.21.10">
    <property type="match status" value="1"/>
</dbReference>
<dbReference type="GO" id="GO:0046872">
    <property type="term" value="F:metal ion binding"/>
    <property type="evidence" value="ECO:0007669"/>
    <property type="project" value="InterPro"/>
</dbReference>
<evidence type="ECO:0000313" key="4">
    <source>
        <dbReference type="EMBL" id="QDU27569.1"/>
    </source>
</evidence>
<evidence type="ECO:0000313" key="5">
    <source>
        <dbReference type="Proteomes" id="UP000315017"/>
    </source>
</evidence>
<dbReference type="GO" id="GO:0003993">
    <property type="term" value="F:acid phosphatase activity"/>
    <property type="evidence" value="ECO:0007669"/>
    <property type="project" value="InterPro"/>
</dbReference>
<evidence type="ECO:0000256" key="2">
    <source>
        <dbReference type="SAM" id="SignalP"/>
    </source>
</evidence>
<keyword evidence="5" id="KW-1185">Reference proteome</keyword>
<dbReference type="InterPro" id="IPR029052">
    <property type="entry name" value="Metallo-depent_PP-like"/>
</dbReference>
<feature type="signal peptide" evidence="2">
    <location>
        <begin position="1"/>
        <end position="29"/>
    </location>
</feature>
<dbReference type="CDD" id="cd00063">
    <property type="entry name" value="FN3"/>
    <property type="match status" value="1"/>
</dbReference>
<dbReference type="InterPro" id="IPR008963">
    <property type="entry name" value="Purple_acid_Pase-like_N"/>
</dbReference>
<dbReference type="InterPro" id="IPR006311">
    <property type="entry name" value="TAT_signal"/>
</dbReference>
<dbReference type="SUPFAM" id="SSF49363">
    <property type="entry name" value="Purple acid phosphatase, N-terminal domain"/>
    <property type="match status" value="1"/>
</dbReference>
<accession>A0A517YBL6</accession>
<dbReference type="Proteomes" id="UP000315017">
    <property type="component" value="Chromosome"/>
</dbReference>
<feature type="domain" description="Purple acid phosphatase N-terminal" evidence="3">
    <location>
        <begin position="52"/>
        <end position="137"/>
    </location>
</feature>